<dbReference type="Gene3D" id="2.40.50.870">
    <property type="entry name" value="Protein of unknown function (DUF3299)"/>
    <property type="match status" value="1"/>
</dbReference>
<keyword evidence="2" id="KW-1185">Reference proteome</keyword>
<sequence>MRNKFAIAAILFGLHFCTGQEHISWQHLADVSFTDKYFPSVDQLLLYPTFGQDVKKLEGKEITLSGYFLNISPEDDLYILSKNPMAACFFCGMAGPETTVELHFKKKPNFYTDDIITVTGTLSLNSKDVTHLNYILDNCTAVKAK</sequence>
<dbReference type="EMBL" id="JAHCTB010000002">
    <property type="protein sequence ID" value="MBT0607373.1"/>
    <property type="molecule type" value="Genomic_DNA"/>
</dbReference>
<protein>
    <recommendedName>
        <fullName evidence="3">DUF3299 domain-containing protein</fullName>
    </recommendedName>
</protein>
<evidence type="ECO:0000313" key="2">
    <source>
        <dbReference type="Proteomes" id="UP001297092"/>
    </source>
</evidence>
<name>A0ABS5S2D3_9FLAO</name>
<reference evidence="1 2" key="1">
    <citation type="submission" date="2021-05" db="EMBL/GenBank/DDBJ databases">
        <title>Aequorivita echinoideorum JCM 30378 genome.</title>
        <authorList>
            <person name="Zhang H."/>
            <person name="Li C."/>
        </authorList>
    </citation>
    <scope>NUCLEOTIDE SEQUENCE [LARGE SCALE GENOMIC DNA]</scope>
    <source>
        <strain evidence="1 2">JCM30378</strain>
    </source>
</reference>
<evidence type="ECO:0008006" key="3">
    <source>
        <dbReference type="Google" id="ProtNLM"/>
    </source>
</evidence>
<comment type="caution">
    <text evidence="1">The sequence shown here is derived from an EMBL/GenBank/DDBJ whole genome shotgun (WGS) entry which is preliminary data.</text>
</comment>
<accession>A0ABS5S2D3</accession>
<evidence type="ECO:0000313" key="1">
    <source>
        <dbReference type="EMBL" id="MBT0607373.1"/>
    </source>
</evidence>
<dbReference type="RefSeq" id="WP_214112252.1">
    <property type="nucleotide sequence ID" value="NZ_JAHCTB010000002.1"/>
</dbReference>
<gene>
    <name evidence="1" type="ORF">KIV10_04190</name>
</gene>
<dbReference type="Proteomes" id="UP001297092">
    <property type="component" value="Unassembled WGS sequence"/>
</dbReference>
<proteinExistence type="predicted"/>
<organism evidence="1 2">
    <name type="scientific">Aequorivita echinoideorum</name>
    <dbReference type="NCBI Taxonomy" id="1549647"/>
    <lineage>
        <taxon>Bacteria</taxon>
        <taxon>Pseudomonadati</taxon>
        <taxon>Bacteroidota</taxon>
        <taxon>Flavobacteriia</taxon>
        <taxon>Flavobacteriales</taxon>
        <taxon>Flavobacteriaceae</taxon>
        <taxon>Aequorivita</taxon>
    </lineage>
</organism>